<name>A0A0C9RC97_9HYME</name>
<evidence type="ECO:0000313" key="4">
    <source>
        <dbReference type="Proteomes" id="UP000694866"/>
    </source>
</evidence>
<feature type="chain" id="PRO_5044541682" evidence="2">
    <location>
        <begin position="16"/>
        <end position="180"/>
    </location>
</feature>
<keyword evidence="2" id="KW-0732">Signal</keyword>
<evidence type="ECO:0000313" key="3">
    <source>
        <dbReference type="EMBL" id="JAG83971.1"/>
    </source>
</evidence>
<gene>
    <name evidence="3" type="primary">aroB</name>
    <name evidence="5" type="synonym">LOC105265488</name>
    <name evidence="3" type="ORF">g.42002</name>
</gene>
<feature type="compositionally biased region" description="Polar residues" evidence="1">
    <location>
        <begin position="158"/>
        <end position="180"/>
    </location>
</feature>
<reference evidence="3" key="1">
    <citation type="submission" date="2015-01" db="EMBL/GenBank/DDBJ databases">
        <title>Transcriptome Assembly of Fopius arisanus.</title>
        <authorList>
            <person name="Geib S."/>
        </authorList>
    </citation>
    <scope>NUCLEOTIDE SEQUENCE</scope>
</reference>
<feature type="region of interest" description="Disordered" evidence="1">
    <location>
        <begin position="139"/>
        <end position="180"/>
    </location>
</feature>
<protein>
    <submittedName>
        <fullName evidence="3">AroB protein</fullName>
    </submittedName>
</protein>
<evidence type="ECO:0000256" key="2">
    <source>
        <dbReference type="SAM" id="SignalP"/>
    </source>
</evidence>
<proteinExistence type="predicted"/>
<feature type="signal peptide" evidence="2">
    <location>
        <begin position="1"/>
        <end position="15"/>
    </location>
</feature>
<dbReference type="RefSeq" id="XP_011301291.1">
    <property type="nucleotide sequence ID" value="XM_011302989.1"/>
</dbReference>
<dbReference type="GeneID" id="105265488"/>
<accession>A0A9R1TZ27</accession>
<dbReference type="KEGG" id="fas:105265488"/>
<dbReference type="EMBL" id="GBYB01014204">
    <property type="protein sequence ID" value="JAG83971.1"/>
    <property type="molecule type" value="Transcribed_RNA"/>
</dbReference>
<evidence type="ECO:0000256" key="1">
    <source>
        <dbReference type="SAM" id="MobiDB-lite"/>
    </source>
</evidence>
<accession>A0A0C9RC97</accession>
<dbReference type="Proteomes" id="UP000694866">
    <property type="component" value="Unplaced"/>
</dbReference>
<evidence type="ECO:0000313" key="5">
    <source>
        <dbReference type="RefSeq" id="XP_011301291.1"/>
    </source>
</evidence>
<reference evidence="5" key="2">
    <citation type="submission" date="2025-04" db="UniProtKB">
        <authorList>
            <consortium name="RefSeq"/>
        </authorList>
    </citation>
    <scope>IDENTIFICATION</scope>
    <source>
        <strain evidence="5">USDA-PBARC FA_bdor</strain>
        <tissue evidence="5">Whole organism</tissue>
    </source>
</reference>
<dbReference type="AlphaFoldDB" id="A0A0C9RC97"/>
<organism evidence="3">
    <name type="scientific">Fopius arisanus</name>
    <dbReference type="NCBI Taxonomy" id="64838"/>
    <lineage>
        <taxon>Eukaryota</taxon>
        <taxon>Metazoa</taxon>
        <taxon>Ecdysozoa</taxon>
        <taxon>Arthropoda</taxon>
        <taxon>Hexapoda</taxon>
        <taxon>Insecta</taxon>
        <taxon>Pterygota</taxon>
        <taxon>Neoptera</taxon>
        <taxon>Endopterygota</taxon>
        <taxon>Hymenoptera</taxon>
        <taxon>Apocrita</taxon>
        <taxon>Ichneumonoidea</taxon>
        <taxon>Braconidae</taxon>
        <taxon>Opiinae</taxon>
        <taxon>Fopius</taxon>
    </lineage>
</organism>
<dbReference type="OrthoDB" id="7693257at2759"/>
<keyword evidence="4" id="KW-1185">Reference proteome</keyword>
<sequence>MKIYMLLFFAIGTYGQSDWTADLRSNIDRITEDINNNVHQLQQKIHANVQDNLARIDLLKHNIDQQVEKINEDVKNGKQTVIINGGGSTRSVISGTLPNGETYFHDIEERKIGDTLHRFESLYNPQTQQVERYHTILDLKDPNAKPIPARGTGGSLPVPTSSPENPQNTPGNPQKTNQEG</sequence>